<keyword evidence="1" id="KW-0472">Membrane</keyword>
<dbReference type="RefSeq" id="WP_378417207.1">
    <property type="nucleotide sequence ID" value="NZ_JBHSFO010000005.1"/>
</dbReference>
<gene>
    <name evidence="2" type="ORF">ACFO6S_12030</name>
</gene>
<feature type="transmembrane region" description="Helical" evidence="1">
    <location>
        <begin position="152"/>
        <end position="173"/>
    </location>
</feature>
<feature type="transmembrane region" description="Helical" evidence="1">
    <location>
        <begin position="75"/>
        <end position="94"/>
    </location>
</feature>
<feature type="transmembrane region" description="Helical" evidence="1">
    <location>
        <begin position="125"/>
        <end position="146"/>
    </location>
</feature>
<feature type="transmembrane region" description="Helical" evidence="1">
    <location>
        <begin position="395"/>
        <end position="412"/>
    </location>
</feature>
<proteinExistence type="predicted"/>
<feature type="transmembrane region" description="Helical" evidence="1">
    <location>
        <begin position="34"/>
        <end position="55"/>
    </location>
</feature>
<organism evidence="2 3">
    <name type="scientific">Rhodococcus kronopolitis</name>
    <dbReference type="NCBI Taxonomy" id="1460226"/>
    <lineage>
        <taxon>Bacteria</taxon>
        <taxon>Bacillati</taxon>
        <taxon>Actinomycetota</taxon>
        <taxon>Actinomycetes</taxon>
        <taxon>Mycobacteriales</taxon>
        <taxon>Nocardiaceae</taxon>
        <taxon>Rhodococcus</taxon>
    </lineage>
</organism>
<evidence type="ECO:0000313" key="2">
    <source>
        <dbReference type="EMBL" id="MFC4604414.1"/>
    </source>
</evidence>
<protein>
    <submittedName>
        <fullName evidence="2">DUF6297 family protein</fullName>
    </submittedName>
</protein>
<keyword evidence="1" id="KW-0812">Transmembrane</keyword>
<reference evidence="3" key="1">
    <citation type="journal article" date="2019" name="Int. J. Syst. Evol. Microbiol.">
        <title>The Global Catalogue of Microorganisms (GCM) 10K type strain sequencing project: providing services to taxonomists for standard genome sequencing and annotation.</title>
        <authorList>
            <consortium name="The Broad Institute Genomics Platform"/>
            <consortium name="The Broad Institute Genome Sequencing Center for Infectious Disease"/>
            <person name="Wu L."/>
            <person name="Ma J."/>
        </authorList>
    </citation>
    <scope>NUCLEOTIDE SEQUENCE [LARGE SCALE GENOMIC DNA]</scope>
    <source>
        <strain evidence="3">CCUG 54520</strain>
    </source>
</reference>
<comment type="caution">
    <text evidence="2">The sequence shown here is derived from an EMBL/GenBank/DDBJ whole genome shotgun (WGS) entry which is preliminary data.</text>
</comment>
<dbReference type="Pfam" id="PF19814">
    <property type="entry name" value="DUF6297"/>
    <property type="match status" value="1"/>
</dbReference>
<sequence length="459" mass="47057">MALTDARAAVPSARDLRSLRRGFARRHAPRGDRVGTILLLALGAYVAAGSLWWLAHRPATVLSGSVLFISGPAWSPTWAWSLGSLAIGAGLAIARALGPVTTSPEDTGWLLSTPVDRAALLRPRLLLVLGLGATAGLIVGRLAAFAGAVTGWLPVTGLGATAGVGVVAVAALAQCRVLPVRVLPISRWVFLAAGACLGAAAAVGVAVPVVTSWWPVLIGTVCAGAAAAISLLACGRIGRADLAAGADLAVGAGVSMTTLDITALAGILDVRAWRRIGKSRSRRLPPGRVHAMIRADLLRHLRRPSSFAIAAAAVGLVWTVASVGTVLGAAMAQLGAASVVALVFSSGLRELCTNDELRMMLGVGDRPLRLALLVVPLCAVVCTASLTAPAVHTQLPIPLIASAGALLAAYRLRTRPWTAYDGLILETGYGQVPVDLLRRLMRGPDVLVVTAVLLAAVVA</sequence>
<feature type="transmembrane region" description="Helical" evidence="1">
    <location>
        <begin position="307"/>
        <end position="324"/>
    </location>
</feature>
<evidence type="ECO:0000313" key="3">
    <source>
        <dbReference type="Proteomes" id="UP001595914"/>
    </source>
</evidence>
<accession>A0ABV9FT68</accession>
<dbReference type="InterPro" id="IPR046264">
    <property type="entry name" value="DUF6297"/>
</dbReference>
<feature type="transmembrane region" description="Helical" evidence="1">
    <location>
        <begin position="213"/>
        <end position="234"/>
    </location>
</feature>
<name>A0ABV9FT68_9NOCA</name>
<feature type="transmembrane region" description="Helical" evidence="1">
    <location>
        <begin position="185"/>
        <end position="207"/>
    </location>
</feature>
<keyword evidence="3" id="KW-1185">Reference proteome</keyword>
<dbReference type="Proteomes" id="UP001595914">
    <property type="component" value="Unassembled WGS sequence"/>
</dbReference>
<feature type="transmembrane region" description="Helical" evidence="1">
    <location>
        <begin position="330"/>
        <end position="348"/>
    </location>
</feature>
<evidence type="ECO:0000256" key="1">
    <source>
        <dbReference type="SAM" id="Phobius"/>
    </source>
</evidence>
<feature type="transmembrane region" description="Helical" evidence="1">
    <location>
        <begin position="368"/>
        <end position="389"/>
    </location>
</feature>
<dbReference type="EMBL" id="JBHSFO010000005">
    <property type="protein sequence ID" value="MFC4604414.1"/>
    <property type="molecule type" value="Genomic_DNA"/>
</dbReference>
<keyword evidence="1" id="KW-1133">Transmembrane helix</keyword>